<protein>
    <recommendedName>
        <fullName evidence="5">CotH protein</fullName>
    </recommendedName>
</protein>
<keyword evidence="2" id="KW-0732">Signal</keyword>
<dbReference type="AlphaFoldDB" id="A0A9P6G233"/>
<evidence type="ECO:0000313" key="3">
    <source>
        <dbReference type="EMBL" id="KAF9585679.1"/>
    </source>
</evidence>
<evidence type="ECO:0008006" key="5">
    <source>
        <dbReference type="Google" id="ProtNLM"/>
    </source>
</evidence>
<feature type="signal peptide" evidence="2">
    <location>
        <begin position="1"/>
        <end position="19"/>
    </location>
</feature>
<keyword evidence="4" id="KW-1185">Reference proteome</keyword>
<accession>A0A9P6G233</accession>
<comment type="caution">
    <text evidence="3">The sequence shown here is derived from an EMBL/GenBank/DDBJ whole genome shotgun (WGS) entry which is preliminary data.</text>
</comment>
<dbReference type="InterPro" id="IPR014867">
    <property type="entry name" value="Spore_coat_CotH_CotH2/3/7"/>
</dbReference>
<evidence type="ECO:0000313" key="4">
    <source>
        <dbReference type="Proteomes" id="UP000780801"/>
    </source>
</evidence>
<sequence>MKFLAGLATLAAAVSVASADITFSVVGYPTTPGNTYGVLIGGTVHKFPINEETFPVWRSTVAGTDANVQYQYVELDSAGTPVRTEAFTRKHYNATKVATLNEFFERQVTEWEFPKIPYTYLATFPSKTKAFKQKQIATIHITAPPLQMDELNKNPKNDKDYRVDFRFINSETVHSVKNITFSTSGKSSKGFAKQSYKLKFDTKFNQTFFSRPNIKLRSMVQDPTMIREKLYIDMLNSVGIPTQQGAWVRLFVNNEPYGLYLMVDDIKKSFLKQTVHGGDNSVPEGSLVQMNSWKNRADLVYKGPATLNYGPDSAYESQVLGSNPTSDPLRELIRFMEDLKNFDPVATADPINFWNATRLHLDGVVRGMALEYLMGAFDNYWYQGSNYFMYKNSLLGPSGGKWQYIPTDFDGTFGSGFPTSTIPSYLNYTDFAVQGERPMVQKLILNCKPINELFETALKDIVSTAFKRVAMGPRAEAYNKMLSLDAQWDYSLTRKSPGENNNYTFADFNDNLVKQTRNMQSSVLGWVDGMSDLISKQLNFAIPAEVQDRVAPPPKTGNRGNPDDEEDNEGEDLELPNKGKSAGSIMRPQVVLVALGTLALSAWML</sequence>
<name>A0A9P6G233_9FUNG</name>
<dbReference type="Proteomes" id="UP000780801">
    <property type="component" value="Unassembled WGS sequence"/>
</dbReference>
<reference evidence="3" key="1">
    <citation type="journal article" date="2020" name="Fungal Divers.">
        <title>Resolving the Mortierellaceae phylogeny through synthesis of multi-gene phylogenetics and phylogenomics.</title>
        <authorList>
            <person name="Vandepol N."/>
            <person name="Liber J."/>
            <person name="Desiro A."/>
            <person name="Na H."/>
            <person name="Kennedy M."/>
            <person name="Barry K."/>
            <person name="Grigoriev I.V."/>
            <person name="Miller A.N."/>
            <person name="O'Donnell K."/>
            <person name="Stajich J.E."/>
            <person name="Bonito G."/>
        </authorList>
    </citation>
    <scope>NUCLEOTIDE SEQUENCE</scope>
    <source>
        <strain evidence="3">KOD1015</strain>
    </source>
</reference>
<organism evidence="3 4">
    <name type="scientific">Lunasporangiospora selenospora</name>
    <dbReference type="NCBI Taxonomy" id="979761"/>
    <lineage>
        <taxon>Eukaryota</taxon>
        <taxon>Fungi</taxon>
        <taxon>Fungi incertae sedis</taxon>
        <taxon>Mucoromycota</taxon>
        <taxon>Mortierellomycotina</taxon>
        <taxon>Mortierellomycetes</taxon>
        <taxon>Mortierellales</taxon>
        <taxon>Mortierellaceae</taxon>
        <taxon>Lunasporangiospora</taxon>
    </lineage>
</organism>
<dbReference type="PANTHER" id="PTHR40050:SF1">
    <property type="entry name" value="INNER SPORE COAT PROTEIN H"/>
    <property type="match status" value="1"/>
</dbReference>
<feature type="compositionally biased region" description="Acidic residues" evidence="1">
    <location>
        <begin position="563"/>
        <end position="574"/>
    </location>
</feature>
<dbReference type="OrthoDB" id="10267127at2759"/>
<gene>
    <name evidence="3" type="ORF">BGW38_001262</name>
</gene>
<evidence type="ECO:0000256" key="2">
    <source>
        <dbReference type="SAM" id="SignalP"/>
    </source>
</evidence>
<dbReference type="PANTHER" id="PTHR40050">
    <property type="entry name" value="INNER SPORE COAT PROTEIN H"/>
    <property type="match status" value="1"/>
</dbReference>
<proteinExistence type="predicted"/>
<dbReference type="Pfam" id="PF08757">
    <property type="entry name" value="CotH"/>
    <property type="match status" value="1"/>
</dbReference>
<dbReference type="EMBL" id="JAABOA010000139">
    <property type="protein sequence ID" value="KAF9585679.1"/>
    <property type="molecule type" value="Genomic_DNA"/>
</dbReference>
<evidence type="ECO:0000256" key="1">
    <source>
        <dbReference type="SAM" id="MobiDB-lite"/>
    </source>
</evidence>
<feature type="chain" id="PRO_5040488291" description="CotH protein" evidence="2">
    <location>
        <begin position="20"/>
        <end position="605"/>
    </location>
</feature>
<feature type="region of interest" description="Disordered" evidence="1">
    <location>
        <begin position="545"/>
        <end position="581"/>
    </location>
</feature>